<accession>A0A9P7SEH8</accession>
<comment type="caution">
    <text evidence="1">The sequence shown here is derived from an EMBL/GenBank/DDBJ whole genome shotgun (WGS) entry which is preliminary data.</text>
</comment>
<evidence type="ECO:0000313" key="1">
    <source>
        <dbReference type="EMBL" id="KAG5933037.1"/>
    </source>
</evidence>
<name>A0A9P7SEH8_9HYPO</name>
<reference evidence="1 2" key="1">
    <citation type="journal article" date="2020" name="bioRxiv">
        <title>Whole genome comparisons of ergot fungi reveals the divergence and evolution of species within the genus Claviceps are the result of varying mechanisms driving genome evolution and host range expansion.</title>
        <authorList>
            <person name="Wyka S.A."/>
            <person name="Mondo S.J."/>
            <person name="Liu M."/>
            <person name="Dettman J."/>
            <person name="Nalam V."/>
            <person name="Broders K.D."/>
        </authorList>
    </citation>
    <scope>NUCLEOTIDE SEQUENCE [LARGE SCALE GENOMIC DNA]</scope>
    <source>
        <strain evidence="1 2">CCC 1485</strain>
    </source>
</reference>
<protein>
    <submittedName>
        <fullName evidence="1">Uncharacterized protein</fullName>
    </submittedName>
</protein>
<dbReference type="AlphaFoldDB" id="A0A9P7SEH8"/>
<dbReference type="EMBL" id="SRPO01000399">
    <property type="protein sequence ID" value="KAG5933037.1"/>
    <property type="molecule type" value="Genomic_DNA"/>
</dbReference>
<keyword evidence="2" id="KW-1185">Reference proteome</keyword>
<gene>
    <name evidence="1" type="ORF">E4U60_004724</name>
</gene>
<sequence>MDVVAFHKTPAVKAKLRVLGVVTAMIPPGCTSLLQPLDTTINKPVKAAARRLAARSSLVSKAFMDCVLGIRPDGSQDDLIRIKDIPASEIEFTRWKVAEDTTMKAEEIVFRQYASTRAPMACRRGLLLAG</sequence>
<evidence type="ECO:0000313" key="2">
    <source>
        <dbReference type="Proteomes" id="UP000706124"/>
    </source>
</evidence>
<organism evidence="1 2">
    <name type="scientific">Claviceps pazoutovae</name>
    <dbReference type="NCBI Taxonomy" id="1649127"/>
    <lineage>
        <taxon>Eukaryota</taxon>
        <taxon>Fungi</taxon>
        <taxon>Dikarya</taxon>
        <taxon>Ascomycota</taxon>
        <taxon>Pezizomycotina</taxon>
        <taxon>Sordariomycetes</taxon>
        <taxon>Hypocreomycetidae</taxon>
        <taxon>Hypocreales</taxon>
        <taxon>Clavicipitaceae</taxon>
        <taxon>Claviceps</taxon>
    </lineage>
</organism>
<dbReference type="OrthoDB" id="5427804at2759"/>
<dbReference type="Proteomes" id="UP000706124">
    <property type="component" value="Unassembled WGS sequence"/>
</dbReference>
<proteinExistence type="predicted"/>